<evidence type="ECO:0000313" key="4">
    <source>
        <dbReference type="Proteomes" id="UP001153404"/>
    </source>
</evidence>
<dbReference type="InterPro" id="IPR055170">
    <property type="entry name" value="GFO_IDH_MocA-like_dom"/>
</dbReference>
<dbReference type="SUPFAM" id="SSF51735">
    <property type="entry name" value="NAD(P)-binding Rossmann-fold domains"/>
    <property type="match status" value="1"/>
</dbReference>
<dbReference type="Proteomes" id="UP001153404">
    <property type="component" value="Unassembled WGS sequence"/>
</dbReference>
<proteinExistence type="predicted"/>
<dbReference type="Pfam" id="PF01408">
    <property type="entry name" value="GFO_IDH_MocA"/>
    <property type="match status" value="1"/>
</dbReference>
<gene>
    <name evidence="3" type="ORF">OMP40_32700</name>
</gene>
<comment type="caution">
    <text evidence="3">The sequence shown here is derived from an EMBL/GenBank/DDBJ whole genome shotgun (WGS) entry which is preliminary data.</text>
</comment>
<sequence length="336" mass="36809">MRPAIIGAGAISALHLQALAGMDEIEAVAIADIDGDRAGEAARQHTIRAYTDYRLMVEKEKPDIVVITLPHHLHRDCAIWCAQSGCHILLEKPMAIRAEDCDEIIGVVNDRKVKLMVGHTQHYFAENIKAREMIESGQLGKLVMINDVRHVDYYADSRPGWFFETAKSGGGIAMNLGSHAIDRIQWLTDSKIAQVKASVSFYGTRGDIEGSLTAFVRTDRGLPCVISQSGYGGVNRDETELVFTEGMLKLRTGAGLWVGRSGEYRQVETIQNEPPFVLQYRDLLDCIRADAVPECSGEYSKSVVSAVQAIYASHRSGQEVALNQQQGGTLACSTAT</sequence>
<dbReference type="InterPro" id="IPR000683">
    <property type="entry name" value="Gfo/Idh/MocA-like_OxRdtase_N"/>
</dbReference>
<keyword evidence="4" id="KW-1185">Reference proteome</keyword>
<dbReference type="InterPro" id="IPR036291">
    <property type="entry name" value="NAD(P)-bd_dom_sf"/>
</dbReference>
<evidence type="ECO:0000313" key="3">
    <source>
        <dbReference type="EMBL" id="MDG0813520.1"/>
    </source>
</evidence>
<dbReference type="PANTHER" id="PTHR43377:SF1">
    <property type="entry name" value="BILIVERDIN REDUCTASE A"/>
    <property type="match status" value="1"/>
</dbReference>
<dbReference type="Pfam" id="PF22725">
    <property type="entry name" value="GFO_IDH_MocA_C3"/>
    <property type="match status" value="1"/>
</dbReference>
<dbReference type="Gene3D" id="3.40.50.720">
    <property type="entry name" value="NAD(P)-binding Rossmann-like Domain"/>
    <property type="match status" value="1"/>
</dbReference>
<dbReference type="RefSeq" id="WP_277538185.1">
    <property type="nucleotide sequence ID" value="NZ_JAPDIA010000008.1"/>
</dbReference>
<reference evidence="3" key="1">
    <citation type="submission" date="2022-10" db="EMBL/GenBank/DDBJ databases">
        <title>Comparative genomic analysis of Cohnella hashimotonis sp. nov., isolated from the International Space Station.</title>
        <authorList>
            <person name="Simpson A."/>
            <person name="Venkateswaran K."/>
        </authorList>
    </citation>
    <scope>NUCLEOTIDE SEQUENCE</scope>
    <source>
        <strain evidence="3">DSM 28161</strain>
    </source>
</reference>
<organism evidence="3 4">
    <name type="scientific">Cohnella rhizosphaerae</name>
    <dbReference type="NCBI Taxonomy" id="1457232"/>
    <lineage>
        <taxon>Bacteria</taxon>
        <taxon>Bacillati</taxon>
        <taxon>Bacillota</taxon>
        <taxon>Bacilli</taxon>
        <taxon>Bacillales</taxon>
        <taxon>Paenibacillaceae</taxon>
        <taxon>Cohnella</taxon>
    </lineage>
</organism>
<protein>
    <submittedName>
        <fullName evidence="3">Gfo/Idh/MocA family oxidoreductase</fullName>
    </submittedName>
</protein>
<evidence type="ECO:0000259" key="2">
    <source>
        <dbReference type="Pfam" id="PF22725"/>
    </source>
</evidence>
<dbReference type="SUPFAM" id="SSF55347">
    <property type="entry name" value="Glyceraldehyde-3-phosphate dehydrogenase-like, C-terminal domain"/>
    <property type="match status" value="1"/>
</dbReference>
<dbReference type="PANTHER" id="PTHR43377">
    <property type="entry name" value="BILIVERDIN REDUCTASE A"/>
    <property type="match status" value="1"/>
</dbReference>
<feature type="domain" description="Gfo/Idh/MocA-like oxidoreductase N-terminal" evidence="1">
    <location>
        <begin position="2"/>
        <end position="119"/>
    </location>
</feature>
<accession>A0A9X4QW69</accession>
<dbReference type="InterPro" id="IPR051450">
    <property type="entry name" value="Gfo/Idh/MocA_Oxidoreductases"/>
</dbReference>
<dbReference type="GO" id="GO:0000166">
    <property type="term" value="F:nucleotide binding"/>
    <property type="evidence" value="ECO:0007669"/>
    <property type="project" value="InterPro"/>
</dbReference>
<feature type="domain" description="GFO/IDH/MocA-like oxidoreductase" evidence="2">
    <location>
        <begin position="129"/>
        <end position="248"/>
    </location>
</feature>
<dbReference type="Gene3D" id="3.30.360.10">
    <property type="entry name" value="Dihydrodipicolinate Reductase, domain 2"/>
    <property type="match status" value="1"/>
</dbReference>
<dbReference type="EMBL" id="JAPDIA010000008">
    <property type="protein sequence ID" value="MDG0813520.1"/>
    <property type="molecule type" value="Genomic_DNA"/>
</dbReference>
<evidence type="ECO:0000259" key="1">
    <source>
        <dbReference type="Pfam" id="PF01408"/>
    </source>
</evidence>
<dbReference type="AlphaFoldDB" id="A0A9X4QW69"/>
<name>A0A9X4QW69_9BACL</name>